<dbReference type="Proteomes" id="UP000240481">
    <property type="component" value="Unassembled WGS sequence"/>
</dbReference>
<organism evidence="1 2">
    <name type="scientific">Photobacterium swingsii</name>
    <dbReference type="NCBI Taxonomy" id="680026"/>
    <lineage>
        <taxon>Bacteria</taxon>
        <taxon>Pseudomonadati</taxon>
        <taxon>Pseudomonadota</taxon>
        <taxon>Gammaproteobacteria</taxon>
        <taxon>Vibrionales</taxon>
        <taxon>Vibrionaceae</taxon>
        <taxon>Photobacterium</taxon>
    </lineage>
</organism>
<gene>
    <name evidence="1" type="ORF">C9I94_10935</name>
</gene>
<protein>
    <recommendedName>
        <fullName evidence="3">Replication protein</fullName>
    </recommendedName>
</protein>
<evidence type="ECO:0008006" key="3">
    <source>
        <dbReference type="Google" id="ProtNLM"/>
    </source>
</evidence>
<name>A0A2T3P7A3_9GAMM</name>
<dbReference type="AlphaFoldDB" id="A0A2T3P7A3"/>
<reference evidence="1 2" key="1">
    <citation type="submission" date="2018-01" db="EMBL/GenBank/DDBJ databases">
        <title>Whole genome sequencing of Histamine producing bacteria.</title>
        <authorList>
            <person name="Butler K."/>
        </authorList>
    </citation>
    <scope>NUCLEOTIDE SEQUENCE [LARGE SCALE GENOMIC DNA]</scope>
    <source>
        <strain evidence="1 2">DSM 24669</strain>
    </source>
</reference>
<dbReference type="InterPro" id="IPR036388">
    <property type="entry name" value="WH-like_DNA-bd_sf"/>
</dbReference>
<keyword evidence="2" id="KW-1185">Reference proteome</keyword>
<evidence type="ECO:0000313" key="2">
    <source>
        <dbReference type="Proteomes" id="UP000240481"/>
    </source>
</evidence>
<sequence>MQYLVMINQAKAIEWGLNANQASLMSFVYDLESWGRDVVAHGKAYKWVSKNKVVQELPLYFNKADTVHRGLIELEKKGLISRNFTRSQSLVKITDKGREWRFDASQGSDLNPRGVGFKSEGGSDLNPTDPITIDQVTIDPDLKPLSETDVSKDAIEKSFKIFWTAGMRKLGRKQALAEFKKHVTKNNLDHEQFATMLAEDIRNRIQARQQGFDLLHPERYIKNERWTDELIQNQMPHDPHAMGTNYRKPTGWA</sequence>
<dbReference type="EMBL" id="PYLZ01000005">
    <property type="protein sequence ID" value="PSW24543.1"/>
    <property type="molecule type" value="Genomic_DNA"/>
</dbReference>
<comment type="caution">
    <text evidence="1">The sequence shown here is derived from an EMBL/GenBank/DDBJ whole genome shotgun (WGS) entry which is preliminary data.</text>
</comment>
<dbReference type="RefSeq" id="WP_107302723.1">
    <property type="nucleotide sequence ID" value="NZ_AP024853.1"/>
</dbReference>
<proteinExistence type="predicted"/>
<dbReference type="OrthoDB" id="9151463at2"/>
<dbReference type="Gene3D" id="1.10.10.10">
    <property type="entry name" value="Winged helix-like DNA-binding domain superfamily/Winged helix DNA-binding domain"/>
    <property type="match status" value="1"/>
</dbReference>
<evidence type="ECO:0000313" key="1">
    <source>
        <dbReference type="EMBL" id="PSW24543.1"/>
    </source>
</evidence>
<accession>A0A2T3P7A3</accession>